<dbReference type="InterPro" id="IPR046906">
    <property type="entry name" value="Mab-21_HhH/H2TH-like"/>
</dbReference>
<dbReference type="OrthoDB" id="6112914at2759"/>
<dbReference type="EMBL" id="LNIX01000005">
    <property type="protein sequence ID" value="OXA54541.1"/>
    <property type="molecule type" value="Genomic_DNA"/>
</dbReference>
<evidence type="ECO:0000313" key="4">
    <source>
        <dbReference type="Proteomes" id="UP000198287"/>
    </source>
</evidence>
<gene>
    <name evidence="3" type="ORF">Fcan01_11425</name>
</gene>
<dbReference type="InterPro" id="IPR024810">
    <property type="entry name" value="MAB21L/cGLR"/>
</dbReference>
<dbReference type="Proteomes" id="UP000198287">
    <property type="component" value="Unassembled WGS sequence"/>
</dbReference>
<dbReference type="Pfam" id="PF20266">
    <property type="entry name" value="Mab-21_C"/>
    <property type="match status" value="1"/>
</dbReference>
<reference evidence="3 4" key="1">
    <citation type="submission" date="2015-12" db="EMBL/GenBank/DDBJ databases">
        <title>The genome of Folsomia candida.</title>
        <authorList>
            <person name="Faddeeva A."/>
            <person name="Derks M.F."/>
            <person name="Anvar Y."/>
            <person name="Smit S."/>
            <person name="Van Straalen N."/>
            <person name="Roelofs D."/>
        </authorList>
    </citation>
    <scope>NUCLEOTIDE SEQUENCE [LARGE SCALE GENOMIC DNA]</scope>
    <source>
        <strain evidence="3 4">VU population</strain>
        <tissue evidence="3">Whole body</tissue>
    </source>
</reference>
<dbReference type="AlphaFoldDB" id="A0A226ECR4"/>
<name>A0A226ECR4_FOLCA</name>
<dbReference type="SMART" id="SM01265">
    <property type="entry name" value="Mab-21"/>
    <property type="match status" value="1"/>
</dbReference>
<accession>A0A226ECR4</accession>
<evidence type="ECO:0000256" key="1">
    <source>
        <dbReference type="SAM" id="MobiDB-lite"/>
    </source>
</evidence>
<proteinExistence type="predicted"/>
<organism evidence="3 4">
    <name type="scientific">Folsomia candida</name>
    <name type="common">Springtail</name>
    <dbReference type="NCBI Taxonomy" id="158441"/>
    <lineage>
        <taxon>Eukaryota</taxon>
        <taxon>Metazoa</taxon>
        <taxon>Ecdysozoa</taxon>
        <taxon>Arthropoda</taxon>
        <taxon>Hexapoda</taxon>
        <taxon>Collembola</taxon>
        <taxon>Entomobryomorpha</taxon>
        <taxon>Isotomoidea</taxon>
        <taxon>Isotomidae</taxon>
        <taxon>Proisotominae</taxon>
        <taxon>Folsomia</taxon>
    </lineage>
</organism>
<dbReference type="Gene3D" id="1.10.1410.40">
    <property type="match status" value="1"/>
</dbReference>
<dbReference type="PANTHER" id="PTHR10656">
    <property type="entry name" value="CELL FATE DETERMINING PROTEIN MAB21-RELATED"/>
    <property type="match status" value="1"/>
</dbReference>
<feature type="domain" description="Mab-21-like HhH/H2TH-like" evidence="2">
    <location>
        <begin position="226"/>
        <end position="292"/>
    </location>
</feature>
<dbReference type="PANTHER" id="PTHR10656:SF69">
    <property type="entry name" value="MAB-21-LIKE HHH_H2TH-LIKE DOMAIN-CONTAINING PROTEIN"/>
    <property type="match status" value="1"/>
</dbReference>
<keyword evidence="4" id="KW-1185">Reference proteome</keyword>
<feature type="compositionally biased region" description="Basic and acidic residues" evidence="1">
    <location>
        <begin position="414"/>
        <end position="428"/>
    </location>
</feature>
<evidence type="ECO:0000313" key="3">
    <source>
        <dbReference type="EMBL" id="OXA54541.1"/>
    </source>
</evidence>
<sequence>MFPPQLRHNLGRKTPIVPSSFLPMTAEPGFLDRPDSDSDSMSGFIDDLNISGKIGGNNYGRVFCLKSQSFLHNAISDYHTRDVSDGELYDVVISGASVQCHINNEHDGFRITNNFTPSLICDRFPPRSYFWFNRRMHSRIKDGKDLKWWMHPTLIEQIETFGCSAIPLGPIEDCNSVQWELDFFNVESLLLSNFKEIHWRAYIFSGLIFRAFFATIGYQGIGLNHVRHLLYNMAHEVPLTAWSMEEQGIHLKTLLTQLCKALAKCKLPNFFISEQNMFKYIPRHNLSSFQYQLKIVLDNLLVSCICALRNLARPRMENRGEEKCLDFKKLFKIVTVDDSDLLPVINPELGPYLRHFSEEIPHISRQNGARRSSIWEMDMAKNGARFSIASCQNNFEEAKWKADIAKYYKKSRRSMPDHPDQHISESRRYSATTRNGLPSPPANFSILRKVMVVEFFIQHFIEMISQYVDNNYSLIKAARLIMQVENLCRICLNESVDLDRSHLRKKTIEEYQAKCLKFRKQIGNAMEDYSLEVINGADNENNNSTDMQAVPISSDDWKLTHKRDEEFSLFSGKNGLQGKIKIPDISRSLNSLIS</sequence>
<comment type="caution">
    <text evidence="3">The sequence shown here is derived from an EMBL/GenBank/DDBJ whole genome shotgun (WGS) entry which is preliminary data.</text>
</comment>
<protein>
    <recommendedName>
        <fullName evidence="2">Mab-21-like HhH/H2TH-like domain-containing protein</fullName>
    </recommendedName>
</protein>
<evidence type="ECO:0000259" key="2">
    <source>
        <dbReference type="Pfam" id="PF20266"/>
    </source>
</evidence>
<feature type="region of interest" description="Disordered" evidence="1">
    <location>
        <begin position="413"/>
        <end position="436"/>
    </location>
</feature>